<dbReference type="PROSITE" id="PS51257">
    <property type="entry name" value="PROKAR_LIPOPROTEIN"/>
    <property type="match status" value="1"/>
</dbReference>
<dbReference type="EMBL" id="DYUZ01000008">
    <property type="protein sequence ID" value="HJG36674.1"/>
    <property type="molecule type" value="Genomic_DNA"/>
</dbReference>
<dbReference type="RefSeq" id="WP_273188962.1">
    <property type="nucleotide sequence ID" value="NZ_DYUZ01000008.1"/>
</dbReference>
<evidence type="ECO:0008006" key="4">
    <source>
        <dbReference type="Google" id="ProtNLM"/>
    </source>
</evidence>
<protein>
    <recommendedName>
        <fullName evidence="4">Thioredoxin-like fold domain-containing protein</fullName>
    </recommendedName>
</protein>
<evidence type="ECO:0000313" key="3">
    <source>
        <dbReference type="Proteomes" id="UP000753256"/>
    </source>
</evidence>
<reference evidence="2" key="1">
    <citation type="journal article" date="2021" name="PeerJ">
        <title>Extensive microbial diversity within the chicken gut microbiome revealed by metagenomics and culture.</title>
        <authorList>
            <person name="Gilroy R."/>
            <person name="Ravi A."/>
            <person name="Getino M."/>
            <person name="Pursley I."/>
            <person name="Horton D.L."/>
            <person name="Alikhan N.F."/>
            <person name="Baker D."/>
            <person name="Gharbi K."/>
            <person name="Hall N."/>
            <person name="Watson M."/>
            <person name="Adriaenssens E.M."/>
            <person name="Foster-Nyarko E."/>
            <person name="Jarju S."/>
            <person name="Secka A."/>
            <person name="Antonio M."/>
            <person name="Oren A."/>
            <person name="Chaudhuri R.R."/>
            <person name="La Ragione R."/>
            <person name="Hildebrand F."/>
            <person name="Pallen M.J."/>
        </authorList>
    </citation>
    <scope>NUCLEOTIDE SEQUENCE</scope>
    <source>
        <strain evidence="2">ChiHjej13B12-9602</strain>
    </source>
</reference>
<name>A0A921IV57_9ACTN</name>
<organism evidence="2 3">
    <name type="scientific">Enorma phocaeensis</name>
    <dbReference type="NCBI Taxonomy" id="1871019"/>
    <lineage>
        <taxon>Bacteria</taxon>
        <taxon>Bacillati</taxon>
        <taxon>Actinomycetota</taxon>
        <taxon>Coriobacteriia</taxon>
        <taxon>Coriobacteriales</taxon>
        <taxon>Coriobacteriaceae</taxon>
        <taxon>Enorma</taxon>
    </lineage>
</organism>
<comment type="caution">
    <text evidence="2">The sequence shown here is derived from an EMBL/GenBank/DDBJ whole genome shotgun (WGS) entry which is preliminary data.</text>
</comment>
<keyword evidence="1" id="KW-0472">Membrane</keyword>
<keyword evidence="1" id="KW-0812">Transmembrane</keyword>
<evidence type="ECO:0000313" key="2">
    <source>
        <dbReference type="EMBL" id="HJG36674.1"/>
    </source>
</evidence>
<reference evidence="2" key="2">
    <citation type="submission" date="2021-09" db="EMBL/GenBank/DDBJ databases">
        <authorList>
            <person name="Gilroy R."/>
        </authorList>
    </citation>
    <scope>NUCLEOTIDE SEQUENCE</scope>
    <source>
        <strain evidence="2">ChiHjej13B12-9602</strain>
    </source>
</reference>
<sequence length="239" mass="26444">MFAADNKRDRLELTLAKVNKALLAMLIGVACIVGAMLAMLGAVTDDFESSAGGAAGNSTASAETQHEPMQSDFVYVEEPYDINPGRPYVVYTNFACPHCAELFFGARERGVQYTSRILLLEDAEGVFATQRVVSAYMLKLYREDSAVYDVLEEELFDKQAEWTLLDDAGVLGWLNERSGQRWAQEDLASDLEEVERIEDEAPEDLEYVPGVFQDGLRCDDVMYDLLAEGAAVIAAREEG</sequence>
<keyword evidence="1" id="KW-1133">Transmembrane helix</keyword>
<proteinExistence type="predicted"/>
<dbReference type="AlphaFoldDB" id="A0A921IV57"/>
<accession>A0A921IV57</accession>
<evidence type="ECO:0000256" key="1">
    <source>
        <dbReference type="SAM" id="Phobius"/>
    </source>
</evidence>
<gene>
    <name evidence="2" type="ORF">K8V70_02255</name>
</gene>
<dbReference type="Proteomes" id="UP000753256">
    <property type="component" value="Unassembled WGS sequence"/>
</dbReference>
<feature type="transmembrane region" description="Helical" evidence="1">
    <location>
        <begin position="21"/>
        <end position="43"/>
    </location>
</feature>